<dbReference type="InterPro" id="IPR038630">
    <property type="entry name" value="L24e/L24_sf"/>
</dbReference>
<dbReference type="InterPro" id="IPR056366">
    <property type="entry name" value="Ribosomal_eL24"/>
</dbReference>
<dbReference type="InterPro" id="IPR000988">
    <property type="entry name" value="Ribosomal_eL24-rel_N"/>
</dbReference>
<dbReference type="Pfam" id="PF01246">
    <property type="entry name" value="Ribosomal_L24e"/>
    <property type="match status" value="1"/>
</dbReference>
<dbReference type="PANTHER" id="PTHR10792:SF8">
    <property type="entry name" value="RIBOSOME BIOGENESIS PROTEIN RLP24-RELATED"/>
    <property type="match status" value="1"/>
</dbReference>
<dbReference type="PANTHER" id="PTHR10792">
    <property type="entry name" value="60S RIBOSOMAL PROTEIN L24"/>
    <property type="match status" value="1"/>
</dbReference>
<evidence type="ECO:0000256" key="1">
    <source>
        <dbReference type="ARBA" id="ARBA00005647"/>
    </source>
</evidence>
<name>A0AA43QJK2_9LECA</name>
<evidence type="ECO:0000259" key="2">
    <source>
        <dbReference type="Pfam" id="PF01246"/>
    </source>
</evidence>
<dbReference type="Gene3D" id="2.30.170.20">
    <property type="entry name" value="Ribosomal protein L24e"/>
    <property type="match status" value="1"/>
</dbReference>
<dbReference type="GO" id="GO:0005730">
    <property type="term" value="C:nucleolus"/>
    <property type="evidence" value="ECO:0007669"/>
    <property type="project" value="TreeGrafter"/>
</dbReference>
<sequence length="153" mass="17636">MKRNPRKLGWTKAFRRAAGKEMTVDTTLQFAARRNVPVRYDRGLVDTTLKAMNRVEEIRARRERVFYKKRMEGNKEAQRMADAKLVVENEHLLPRVRGSEKKAMEMEVEDDLKMAEQQAAEVQVHVPVKAKGKTKIKQRLLVGGGVENVMDTD</sequence>
<dbReference type="AlphaFoldDB" id="A0AA43QJK2"/>
<dbReference type="Proteomes" id="UP001161017">
    <property type="component" value="Unassembled WGS sequence"/>
</dbReference>
<proteinExistence type="inferred from homology"/>
<organism evidence="3 4">
    <name type="scientific">Ramalina farinacea</name>
    <dbReference type="NCBI Taxonomy" id="258253"/>
    <lineage>
        <taxon>Eukaryota</taxon>
        <taxon>Fungi</taxon>
        <taxon>Dikarya</taxon>
        <taxon>Ascomycota</taxon>
        <taxon>Pezizomycotina</taxon>
        <taxon>Lecanoromycetes</taxon>
        <taxon>OSLEUM clade</taxon>
        <taxon>Lecanoromycetidae</taxon>
        <taxon>Lecanorales</taxon>
        <taxon>Lecanorineae</taxon>
        <taxon>Ramalinaceae</taxon>
        <taxon>Ramalina</taxon>
    </lineage>
</organism>
<comment type="caution">
    <text evidence="3">The sequence shown here is derived from an EMBL/GenBank/DDBJ whole genome shotgun (WGS) entry which is preliminary data.</text>
</comment>
<evidence type="ECO:0000313" key="3">
    <source>
        <dbReference type="EMBL" id="MDI1486834.1"/>
    </source>
</evidence>
<comment type="similarity">
    <text evidence="1">Belongs to the eukaryotic ribosomal protein eL24 family.</text>
</comment>
<evidence type="ECO:0000313" key="4">
    <source>
        <dbReference type="Proteomes" id="UP001161017"/>
    </source>
</evidence>
<dbReference type="GO" id="GO:0003735">
    <property type="term" value="F:structural constituent of ribosome"/>
    <property type="evidence" value="ECO:0007669"/>
    <property type="project" value="InterPro"/>
</dbReference>
<feature type="domain" description="Large ribosomal subunit protein eL24-related N-terminal" evidence="2">
    <location>
        <begin position="1"/>
        <end position="24"/>
    </location>
</feature>
<dbReference type="GO" id="GO:0042273">
    <property type="term" value="P:ribosomal large subunit biogenesis"/>
    <property type="evidence" value="ECO:0007669"/>
    <property type="project" value="TreeGrafter"/>
</dbReference>
<accession>A0AA43QJK2</accession>
<protein>
    <submittedName>
        <fullName evidence="3">ATPase-activating ribosome biosynthesis protein</fullName>
    </submittedName>
</protein>
<reference evidence="3" key="1">
    <citation type="journal article" date="2023" name="Genome Biol. Evol.">
        <title>First Whole Genome Sequence and Flow Cytometry Genome Size Data for the Lichen-Forming Fungus Ramalina farinacea (Ascomycota).</title>
        <authorList>
            <person name="Llewellyn T."/>
            <person name="Mian S."/>
            <person name="Hill R."/>
            <person name="Leitch I.J."/>
            <person name="Gaya E."/>
        </authorList>
    </citation>
    <scope>NUCLEOTIDE SEQUENCE</scope>
    <source>
        <strain evidence="3">LIQ254RAFAR</strain>
    </source>
</reference>
<gene>
    <name evidence="3" type="primary">RLP24</name>
    <name evidence="3" type="ORF">OHK93_006096</name>
</gene>
<dbReference type="EMBL" id="JAPUFD010000004">
    <property type="protein sequence ID" value="MDI1486834.1"/>
    <property type="molecule type" value="Genomic_DNA"/>
</dbReference>
<keyword evidence="4" id="KW-1185">Reference proteome</keyword>